<dbReference type="PANTHER" id="PTHR11839">
    <property type="entry name" value="UDP/ADP-SUGAR PYROPHOSPHATASE"/>
    <property type="match status" value="1"/>
</dbReference>
<gene>
    <name evidence="4" type="primary">rppH</name>
    <name evidence="4" type="synonym">nudH</name>
    <name evidence="6" type="ORF">LGQ03_08630</name>
</gene>
<dbReference type="RefSeq" id="WP_056030643.1">
    <property type="nucleotide sequence ID" value="NZ_JAJATZ010000003.1"/>
</dbReference>
<dbReference type="GO" id="GO:0016787">
    <property type="term" value="F:hydrolase activity"/>
    <property type="evidence" value="ECO:0007669"/>
    <property type="project" value="UniProtKB-KW"/>
</dbReference>
<dbReference type="HAMAP" id="MF_00298">
    <property type="entry name" value="Nudix_RppH"/>
    <property type="match status" value="1"/>
</dbReference>
<name>A0ABS8BU96_9RHOB</name>
<evidence type="ECO:0000259" key="5">
    <source>
        <dbReference type="PROSITE" id="PS51462"/>
    </source>
</evidence>
<dbReference type="InterPro" id="IPR015797">
    <property type="entry name" value="NUDIX_hydrolase-like_dom_sf"/>
</dbReference>
<dbReference type="NCBIfam" id="NF001938">
    <property type="entry name" value="PRK00714.1-5"/>
    <property type="match status" value="1"/>
</dbReference>
<keyword evidence="7" id="KW-1185">Reference proteome</keyword>
<dbReference type="PROSITE" id="PS00893">
    <property type="entry name" value="NUDIX_BOX"/>
    <property type="match status" value="1"/>
</dbReference>
<reference evidence="6" key="1">
    <citation type="submission" date="2021-10" db="EMBL/GenBank/DDBJ databases">
        <title>Loktanella gaetbuli sp. nov., isolated from a tidal flat.</title>
        <authorList>
            <person name="Park S."/>
            <person name="Yoon J.-H."/>
        </authorList>
    </citation>
    <scope>NUCLEOTIDE SEQUENCE</scope>
    <source>
        <strain evidence="6">TSTF-M6</strain>
    </source>
</reference>
<organism evidence="6 7">
    <name type="scientific">Loktanella gaetbuli</name>
    <dbReference type="NCBI Taxonomy" id="2881335"/>
    <lineage>
        <taxon>Bacteria</taxon>
        <taxon>Pseudomonadati</taxon>
        <taxon>Pseudomonadota</taxon>
        <taxon>Alphaproteobacteria</taxon>
        <taxon>Rhodobacterales</taxon>
        <taxon>Roseobacteraceae</taxon>
        <taxon>Loktanella</taxon>
    </lineage>
</organism>
<dbReference type="PRINTS" id="PR00502">
    <property type="entry name" value="NUDIXFAMILY"/>
</dbReference>
<dbReference type="InterPro" id="IPR000086">
    <property type="entry name" value="NUDIX_hydrolase_dom"/>
</dbReference>
<accession>A0ABS8BU96</accession>
<dbReference type="EC" id="3.6.1.-" evidence="4"/>
<feature type="domain" description="Nudix hydrolase" evidence="5">
    <location>
        <begin position="10"/>
        <end position="154"/>
    </location>
</feature>
<dbReference type="Proteomes" id="UP001138961">
    <property type="component" value="Unassembled WGS sequence"/>
</dbReference>
<dbReference type="PANTHER" id="PTHR11839:SF22">
    <property type="entry name" value="NUDIX HYDROLASE 26, CHLOROPLASTIC"/>
    <property type="match status" value="1"/>
</dbReference>
<dbReference type="PROSITE" id="PS51462">
    <property type="entry name" value="NUDIX"/>
    <property type="match status" value="1"/>
</dbReference>
<comment type="caution">
    <text evidence="6">The sequence shown here is derived from an EMBL/GenBank/DDBJ whole genome shotgun (WGS) entry which is preliminary data.</text>
</comment>
<protein>
    <recommendedName>
        <fullName evidence="4">RNA pyrophosphohydrolase</fullName>
        <ecNumber evidence="4">3.6.1.-</ecNumber>
    </recommendedName>
    <alternativeName>
        <fullName evidence="4">(Di)nucleoside polyphosphate hydrolase</fullName>
    </alternativeName>
</protein>
<sequence>MTDAQISDLPYRPCVGVMLVNTRGHVWVGSRLDRDADAWQMPQGGVDPGETCRDAALRELWEETGVSDRLITIEGETAGLIRYDLPHDLVGKVWGGKYRGQEQKWFLFRFHGEDSDIDIATEHPEFSEWKWMPRDQLVANIVPFKRAVYEQVLAELGAKL</sequence>
<dbReference type="CDD" id="cd03671">
    <property type="entry name" value="NUDIX_Ap4A_hydrolase_plant_like"/>
    <property type="match status" value="1"/>
</dbReference>
<dbReference type="SUPFAM" id="SSF55811">
    <property type="entry name" value="Nudix"/>
    <property type="match status" value="1"/>
</dbReference>
<comment type="cofactor">
    <cofactor evidence="1">
        <name>Mn(2+)</name>
        <dbReference type="ChEBI" id="CHEBI:29035"/>
    </cofactor>
</comment>
<evidence type="ECO:0000313" key="6">
    <source>
        <dbReference type="EMBL" id="MCB5199305.1"/>
    </source>
</evidence>
<comment type="cofactor">
    <cofactor evidence="2">
        <name>Mg(2+)</name>
        <dbReference type="ChEBI" id="CHEBI:18420"/>
    </cofactor>
</comment>
<keyword evidence="3 4" id="KW-0378">Hydrolase</keyword>
<dbReference type="InterPro" id="IPR020084">
    <property type="entry name" value="NUDIX_hydrolase_CS"/>
</dbReference>
<evidence type="ECO:0000256" key="3">
    <source>
        <dbReference type="ARBA" id="ARBA00022801"/>
    </source>
</evidence>
<comment type="similarity">
    <text evidence="4">Belongs to the Nudix hydrolase family. RppH subfamily.</text>
</comment>
<proteinExistence type="inferred from homology"/>
<comment type="cofactor">
    <cofactor evidence="4">
        <name>a divalent metal cation</name>
        <dbReference type="ChEBI" id="CHEBI:60240"/>
    </cofactor>
</comment>
<evidence type="ECO:0000256" key="2">
    <source>
        <dbReference type="ARBA" id="ARBA00001946"/>
    </source>
</evidence>
<dbReference type="Pfam" id="PF00293">
    <property type="entry name" value="NUDIX"/>
    <property type="match status" value="1"/>
</dbReference>
<feature type="short sequence motif" description="Nudix box" evidence="4">
    <location>
        <begin position="44"/>
        <end position="65"/>
    </location>
</feature>
<evidence type="ECO:0000313" key="7">
    <source>
        <dbReference type="Proteomes" id="UP001138961"/>
    </source>
</evidence>
<evidence type="ECO:0000256" key="1">
    <source>
        <dbReference type="ARBA" id="ARBA00001936"/>
    </source>
</evidence>
<dbReference type="InterPro" id="IPR020476">
    <property type="entry name" value="Nudix_hydrolase"/>
</dbReference>
<evidence type="ECO:0000256" key="4">
    <source>
        <dbReference type="HAMAP-Rule" id="MF_00298"/>
    </source>
</evidence>
<dbReference type="EMBL" id="JAJATZ010000003">
    <property type="protein sequence ID" value="MCB5199305.1"/>
    <property type="molecule type" value="Genomic_DNA"/>
</dbReference>
<dbReference type="Gene3D" id="3.90.79.10">
    <property type="entry name" value="Nucleoside Triphosphate Pyrophosphohydrolase"/>
    <property type="match status" value="1"/>
</dbReference>
<comment type="function">
    <text evidence="4">Accelerates the degradation of transcripts by removing pyrophosphate from the 5'-end of triphosphorylated RNA, leading to a more labile monophosphorylated state that can stimulate subsequent ribonuclease cleavage.</text>
</comment>
<dbReference type="InterPro" id="IPR022927">
    <property type="entry name" value="RppH"/>
</dbReference>